<keyword evidence="3" id="KW-1185">Reference proteome</keyword>
<evidence type="ECO:0000256" key="1">
    <source>
        <dbReference type="SAM" id="Phobius"/>
    </source>
</evidence>
<sequence length="175" mass="18096">MSGCVGGSQQAYVSCLEDCTCLATTAYAQYCSAAFAMNVTAHEMCLCWTTRCVVRCVEQAACRMGANYSSECAALEQQMRCSLDCPGGSSGLSSGEWPCVSELAPASGPAGPGGVLVEPGSDLPWIVATLVGSAVVLAVLAAICVCTCRHTSKRGREAMEADRGSVSPYTCLVLL</sequence>
<dbReference type="EMBL" id="LSRX01000056">
    <property type="protein sequence ID" value="OLQ11597.1"/>
    <property type="molecule type" value="Genomic_DNA"/>
</dbReference>
<proteinExistence type="predicted"/>
<dbReference type="OrthoDB" id="434621at2759"/>
<name>A0A1Q9EVZ3_SYMMI</name>
<keyword evidence="1" id="KW-0472">Membrane</keyword>
<keyword evidence="1" id="KW-1133">Transmembrane helix</keyword>
<gene>
    <name evidence="2" type="ORF">AK812_SmicGene4471</name>
</gene>
<comment type="caution">
    <text evidence="2">The sequence shown here is derived from an EMBL/GenBank/DDBJ whole genome shotgun (WGS) entry which is preliminary data.</text>
</comment>
<protein>
    <submittedName>
        <fullName evidence="2">Uncharacterized protein</fullName>
    </submittedName>
</protein>
<evidence type="ECO:0000313" key="2">
    <source>
        <dbReference type="EMBL" id="OLQ11597.1"/>
    </source>
</evidence>
<evidence type="ECO:0000313" key="3">
    <source>
        <dbReference type="Proteomes" id="UP000186817"/>
    </source>
</evidence>
<keyword evidence="1" id="KW-0812">Transmembrane</keyword>
<reference evidence="2 3" key="1">
    <citation type="submission" date="2016-02" db="EMBL/GenBank/DDBJ databases">
        <title>Genome analysis of coral dinoflagellate symbionts highlights evolutionary adaptations to a symbiotic lifestyle.</title>
        <authorList>
            <person name="Aranda M."/>
            <person name="Li Y."/>
            <person name="Liew Y.J."/>
            <person name="Baumgarten S."/>
            <person name="Simakov O."/>
            <person name="Wilson M."/>
            <person name="Piel J."/>
            <person name="Ashoor H."/>
            <person name="Bougouffa S."/>
            <person name="Bajic V.B."/>
            <person name="Ryu T."/>
            <person name="Ravasi T."/>
            <person name="Bayer T."/>
            <person name="Micklem G."/>
            <person name="Kim H."/>
            <person name="Bhak J."/>
            <person name="Lajeunesse T.C."/>
            <person name="Voolstra C.R."/>
        </authorList>
    </citation>
    <scope>NUCLEOTIDE SEQUENCE [LARGE SCALE GENOMIC DNA]</scope>
    <source>
        <strain evidence="2 3">CCMP2467</strain>
    </source>
</reference>
<dbReference type="AlphaFoldDB" id="A0A1Q9EVZ3"/>
<organism evidence="2 3">
    <name type="scientific">Symbiodinium microadriaticum</name>
    <name type="common">Dinoflagellate</name>
    <name type="synonym">Zooxanthella microadriatica</name>
    <dbReference type="NCBI Taxonomy" id="2951"/>
    <lineage>
        <taxon>Eukaryota</taxon>
        <taxon>Sar</taxon>
        <taxon>Alveolata</taxon>
        <taxon>Dinophyceae</taxon>
        <taxon>Suessiales</taxon>
        <taxon>Symbiodiniaceae</taxon>
        <taxon>Symbiodinium</taxon>
    </lineage>
</organism>
<feature type="transmembrane region" description="Helical" evidence="1">
    <location>
        <begin position="125"/>
        <end position="146"/>
    </location>
</feature>
<dbReference type="Proteomes" id="UP000186817">
    <property type="component" value="Unassembled WGS sequence"/>
</dbReference>
<accession>A0A1Q9EVZ3</accession>